<dbReference type="PANTHER" id="PTHR23506:SF23">
    <property type="entry name" value="GH10249P"/>
    <property type="match status" value="1"/>
</dbReference>
<feature type="transmembrane region" description="Helical" evidence="7">
    <location>
        <begin position="205"/>
        <end position="223"/>
    </location>
</feature>
<reference evidence="8 9" key="1">
    <citation type="submission" date="2016-10" db="EMBL/GenBank/DDBJ databases">
        <authorList>
            <person name="Cai Z."/>
        </authorList>
    </citation>
    <scope>NUCLEOTIDE SEQUENCE [LARGE SCALE GENOMIC DNA]</scope>
</reference>
<feature type="transmembrane region" description="Helical" evidence="7">
    <location>
        <begin position="164"/>
        <end position="185"/>
    </location>
</feature>
<gene>
    <name evidence="8" type="ORF">BQ4739_LOCUS7755</name>
</gene>
<dbReference type="GO" id="GO:0022857">
    <property type="term" value="F:transmembrane transporter activity"/>
    <property type="evidence" value="ECO:0007669"/>
    <property type="project" value="InterPro"/>
</dbReference>
<name>A0A383VRI5_TETOB</name>
<keyword evidence="2" id="KW-0813">Transport</keyword>
<keyword evidence="9" id="KW-1185">Reference proteome</keyword>
<evidence type="ECO:0000256" key="3">
    <source>
        <dbReference type="ARBA" id="ARBA00022692"/>
    </source>
</evidence>
<feature type="transmembrane region" description="Helical" evidence="7">
    <location>
        <begin position="264"/>
        <end position="282"/>
    </location>
</feature>
<proteinExistence type="predicted"/>
<feature type="compositionally biased region" description="Basic residues" evidence="6">
    <location>
        <begin position="1"/>
        <end position="14"/>
    </location>
</feature>
<keyword evidence="4 7" id="KW-1133">Transmembrane helix</keyword>
<evidence type="ECO:0000313" key="9">
    <source>
        <dbReference type="Proteomes" id="UP000256970"/>
    </source>
</evidence>
<evidence type="ECO:0000313" key="8">
    <source>
        <dbReference type="EMBL" id="SZX67354.1"/>
    </source>
</evidence>
<dbReference type="PANTHER" id="PTHR23506">
    <property type="entry name" value="GH10249P"/>
    <property type="match status" value="1"/>
</dbReference>
<feature type="compositionally biased region" description="Low complexity" evidence="6">
    <location>
        <begin position="31"/>
        <end position="46"/>
    </location>
</feature>
<protein>
    <submittedName>
        <fullName evidence="8">Uncharacterized protein</fullName>
    </submittedName>
</protein>
<dbReference type="GO" id="GO:0016020">
    <property type="term" value="C:membrane"/>
    <property type="evidence" value="ECO:0007669"/>
    <property type="project" value="UniProtKB-SubCell"/>
</dbReference>
<feature type="region of interest" description="Disordered" evidence="6">
    <location>
        <begin position="1"/>
        <end position="46"/>
    </location>
</feature>
<keyword evidence="5 7" id="KW-0472">Membrane</keyword>
<evidence type="ECO:0000256" key="1">
    <source>
        <dbReference type="ARBA" id="ARBA00004141"/>
    </source>
</evidence>
<evidence type="ECO:0000256" key="5">
    <source>
        <dbReference type="ARBA" id="ARBA00023136"/>
    </source>
</evidence>
<dbReference type="Pfam" id="PF07690">
    <property type="entry name" value="MFS_1"/>
    <property type="match status" value="1"/>
</dbReference>
<dbReference type="InterPro" id="IPR050930">
    <property type="entry name" value="MFS_Vesicular_Transporter"/>
</dbReference>
<feature type="region of interest" description="Disordered" evidence="6">
    <location>
        <begin position="514"/>
        <end position="537"/>
    </location>
</feature>
<feature type="transmembrane region" description="Helical" evidence="7">
    <location>
        <begin position="118"/>
        <end position="143"/>
    </location>
</feature>
<sequence>MVDHLRHRTHHHHQEHSSRPAAGPHGHSAAQHHNNPHHQPQLPTLPQQESAPHQLLVFAAPVAADTRQAGSTGRLPLPSSLCWLQLCLLLLFAQDVFCFSLGYPFLPGYLAEHGHAGAGTALAFGIYGAASIITLLLLLMVSSSRGSSSSSSSSSRGVLQRPSAKFWVIVASTLLSAAAGAANTAAPESYPILLMTKAVQGSASALYFVYTLNLVAAVFPAAYKTQAMAFVSAGLTLGDALGPVAGGVVFQARGLRQALGMQPLASGLALLALLLLVVAWPSRKRPWALQQQQQTDRQQHQQDHQKHQKHLRQQQQPQTDRQQHQQDHQKHQKHLRQQQQPHRQLQQHHADVESAAEDLRVPLLADHHRAVLPASPTAAAAAAAAHRSAAVSRHSAAPATAVPHPSCTPAAAAAEGGKQSAPSLLQLLSNPGVLSLCVLALMCQAARTALDLLLPMLLQGSVQPGVVGALFAGEAVGSVVTPFAIDWLLHKQTEKRRDQQDNCRQSCVEQQQQQQQQQQQKQGGGSDATRASHSSGVRRDCCQQVEHTAAKANSSSSNSSSTALAANKLLFVSAVGMAISCCFVLTAWQLPALGCSLVQAGSSSSSSSAGKGMHLPAWLCLHTHTAAAAAAAGVHPAAAVAAGIHAAPVSSSDSMWDGLHTAGMPVASAVTAAVLEPQRWLRFRGSLGSGSLALFTISSSSSDNRTFPSHSHQAEELARSSPGTAAAADGAASAADGVEEVALSHAAADGAASAAYKVEEVELSHAAAAGPEPAADAAAADRLEFGLLQLLLTGCVLLLLGGCHSSCETLIYTVLTDLVEAAGDACDRTEAEVLSGCTGRTHCCSAGYDGSGSSSYEQCSAQVLHVPGKHCASRAVVDIVVDSIVDSTPRQAPTAAGAALSTAARITAVQHKKASMAVSRTTLAVLVLVFAAVAAPSCQAARLLRGRFDNEDDPSGYAAYTAARAIDPLGTKVRNGNTPEAAESTSNAAYLGVYRASTVGGQGKLSFATVEATHVSANPDRRKEVIKPRTRSAQDLGNLTPRPVNIAGGAVQVPVLVTNGASVSQTYEGATAAAMPEAVIVNQGGKRGNRKTAIANSMLTSSTAAAPKASKVGSLASTAQPVGSLALSGAANGKITLAQADSAVAMAQTEKVDRLNPISRTAWQN</sequence>
<evidence type="ECO:0000256" key="4">
    <source>
        <dbReference type="ARBA" id="ARBA00022989"/>
    </source>
</evidence>
<evidence type="ECO:0000256" key="2">
    <source>
        <dbReference type="ARBA" id="ARBA00022448"/>
    </source>
</evidence>
<accession>A0A383VRI5</accession>
<organism evidence="8 9">
    <name type="scientific">Tetradesmus obliquus</name>
    <name type="common">Green alga</name>
    <name type="synonym">Acutodesmus obliquus</name>
    <dbReference type="NCBI Taxonomy" id="3088"/>
    <lineage>
        <taxon>Eukaryota</taxon>
        <taxon>Viridiplantae</taxon>
        <taxon>Chlorophyta</taxon>
        <taxon>core chlorophytes</taxon>
        <taxon>Chlorophyceae</taxon>
        <taxon>CS clade</taxon>
        <taxon>Sphaeropleales</taxon>
        <taxon>Scenedesmaceae</taxon>
        <taxon>Tetradesmus</taxon>
    </lineage>
</organism>
<keyword evidence="3 7" id="KW-0812">Transmembrane</keyword>
<dbReference type="SUPFAM" id="SSF103473">
    <property type="entry name" value="MFS general substrate transporter"/>
    <property type="match status" value="1"/>
</dbReference>
<dbReference type="Gene3D" id="1.20.1250.20">
    <property type="entry name" value="MFS general substrate transporter like domains"/>
    <property type="match status" value="1"/>
</dbReference>
<comment type="subcellular location">
    <subcellularLocation>
        <location evidence="1">Membrane</location>
        <topology evidence="1">Multi-pass membrane protein</topology>
    </subcellularLocation>
</comment>
<feature type="transmembrane region" description="Helical" evidence="7">
    <location>
        <begin position="569"/>
        <end position="590"/>
    </location>
</feature>
<evidence type="ECO:0000256" key="6">
    <source>
        <dbReference type="SAM" id="MobiDB-lite"/>
    </source>
</evidence>
<dbReference type="Proteomes" id="UP000256970">
    <property type="component" value="Unassembled WGS sequence"/>
</dbReference>
<dbReference type="AlphaFoldDB" id="A0A383VRI5"/>
<evidence type="ECO:0000256" key="7">
    <source>
        <dbReference type="SAM" id="Phobius"/>
    </source>
</evidence>
<feature type="region of interest" description="Disordered" evidence="6">
    <location>
        <begin position="701"/>
        <end position="731"/>
    </location>
</feature>
<dbReference type="InterPro" id="IPR036259">
    <property type="entry name" value="MFS_trans_sf"/>
</dbReference>
<dbReference type="InterPro" id="IPR011701">
    <property type="entry name" value="MFS"/>
</dbReference>
<feature type="region of interest" description="Disordered" evidence="6">
    <location>
        <begin position="289"/>
        <end position="353"/>
    </location>
</feature>
<feature type="transmembrane region" description="Helical" evidence="7">
    <location>
        <begin position="230"/>
        <end position="252"/>
    </location>
</feature>
<feature type="transmembrane region" description="Helical" evidence="7">
    <location>
        <begin position="81"/>
        <end position="106"/>
    </location>
</feature>
<dbReference type="EMBL" id="FNXT01000791">
    <property type="protein sequence ID" value="SZX67354.1"/>
    <property type="molecule type" value="Genomic_DNA"/>
</dbReference>